<feature type="transmembrane region" description="Helical" evidence="10">
    <location>
        <begin position="218"/>
        <end position="239"/>
    </location>
</feature>
<dbReference type="PANTHER" id="PTHR22760:SF2">
    <property type="entry name" value="ALPHA-1,2-MANNOSYLTRANSFERASE ALG9"/>
    <property type="match status" value="1"/>
</dbReference>
<evidence type="ECO:0000256" key="7">
    <source>
        <dbReference type="ARBA" id="ARBA00022824"/>
    </source>
</evidence>
<feature type="transmembrane region" description="Helical" evidence="10">
    <location>
        <begin position="181"/>
        <end position="206"/>
    </location>
</feature>
<evidence type="ECO:0000256" key="6">
    <source>
        <dbReference type="ARBA" id="ARBA00022692"/>
    </source>
</evidence>
<comment type="similarity">
    <text evidence="3 10">Belongs to the glycosyltransferase 22 family.</text>
</comment>
<dbReference type="VEuPathDB" id="FungiDB:DNF11_0227"/>
<evidence type="ECO:0000256" key="5">
    <source>
        <dbReference type="ARBA" id="ARBA00022679"/>
    </source>
</evidence>
<evidence type="ECO:0000256" key="9">
    <source>
        <dbReference type="ARBA" id="ARBA00023136"/>
    </source>
</evidence>
<dbReference type="GO" id="GO:0005789">
    <property type="term" value="C:endoplasmic reticulum membrane"/>
    <property type="evidence" value="ECO:0007669"/>
    <property type="project" value="UniProtKB-SubCell"/>
</dbReference>
<evidence type="ECO:0000256" key="3">
    <source>
        <dbReference type="ARBA" id="ARBA00007063"/>
    </source>
</evidence>
<feature type="transmembrane region" description="Helical" evidence="10">
    <location>
        <begin position="278"/>
        <end position="307"/>
    </location>
</feature>
<dbReference type="GO" id="GO:0006487">
    <property type="term" value="P:protein N-linked glycosylation"/>
    <property type="evidence" value="ECO:0007669"/>
    <property type="project" value="TreeGrafter"/>
</dbReference>
<organism evidence="11 12">
    <name type="scientific">Malassezia restricta (strain ATCC 96810 / NBRC 103918 / CBS 7877)</name>
    <name type="common">Seborrheic dermatitis infection agent</name>
    <dbReference type="NCBI Taxonomy" id="425264"/>
    <lineage>
        <taxon>Eukaryota</taxon>
        <taxon>Fungi</taxon>
        <taxon>Dikarya</taxon>
        <taxon>Basidiomycota</taxon>
        <taxon>Ustilaginomycotina</taxon>
        <taxon>Malasseziomycetes</taxon>
        <taxon>Malasseziales</taxon>
        <taxon>Malasseziaceae</taxon>
        <taxon>Malassezia</taxon>
    </lineage>
</organism>
<evidence type="ECO:0000313" key="11">
    <source>
        <dbReference type="EMBL" id="AYO41177.1"/>
    </source>
</evidence>
<keyword evidence="6 10" id="KW-0812">Transmembrane</keyword>
<dbReference type="EC" id="2.4.1.-" evidence="10"/>
<dbReference type="Pfam" id="PF03901">
    <property type="entry name" value="Glyco_transf_22"/>
    <property type="match status" value="1"/>
</dbReference>
<feature type="transmembrane region" description="Helical" evidence="10">
    <location>
        <begin position="319"/>
        <end position="337"/>
    </location>
</feature>
<dbReference type="UniPathway" id="UPA00378"/>
<sequence>MLIHDPPKLATQARPSWRTALGILVCVRVLIACVMIISDCDEVYNYWEPVHLLSASTTPKAFETWEYAPQYAIRSWAYITLHAIVPGSLAHLPSYVSFYALRVVLAIASSFADAFLYERVAQFVHVRIARYMLVFLVACAGMHSASVALLPSSMVMYTTSVGMAYAMQPASMAASRRTYRATAAFAFGALCSGWPYALVLAVPFVLEELCGAPLGRRLARGCSAALLSALCVGVPTVLIDSLAYGRPTLVALQTILYNVASRARGIGPELYGVEPTSYYFVALALGFSVAAPMALVSLPMLALAARYLPSRIAGSAVQLGLRLAPLYLWLAVLFVQPHKEERFLYAAYPLVCFAAAVTLYLVRAFLESAYLRFTRSPYRASRTMLFSAVTLVPLLAAAVLGVLRTSALILYYRAPIDIMHALPNEAGTLCYAGEWHRFPSHFFVPPQVRVEFVESAFRGILPHHFRRGNASDPLWPWAAYTRTSPTHVNDRNAHEPDRYVALSQCSWLVDTHADDTWEPLMCRPFVDNEASRLAAQTGPLPAKIRATVARALYVPGWDDSLVWRSYCLLRRRA</sequence>
<feature type="transmembrane region" description="Helical" evidence="10">
    <location>
        <begin position="128"/>
        <end position="150"/>
    </location>
</feature>
<dbReference type="OrthoDB" id="497541at2759"/>
<proteinExistence type="inferred from homology"/>
<keyword evidence="8 10" id="KW-1133">Transmembrane helix</keyword>
<dbReference type="EMBL" id="CP033148">
    <property type="protein sequence ID" value="AYO41177.1"/>
    <property type="molecule type" value="Genomic_DNA"/>
</dbReference>
<evidence type="ECO:0000313" key="12">
    <source>
        <dbReference type="Proteomes" id="UP000269793"/>
    </source>
</evidence>
<feature type="transmembrane region" description="Helical" evidence="10">
    <location>
        <begin position="343"/>
        <end position="362"/>
    </location>
</feature>
<dbReference type="GO" id="GO:0000026">
    <property type="term" value="F:alpha-1,2-mannosyltransferase activity"/>
    <property type="evidence" value="ECO:0007669"/>
    <property type="project" value="TreeGrafter"/>
</dbReference>
<feature type="transmembrane region" description="Helical" evidence="10">
    <location>
        <begin position="96"/>
        <end position="116"/>
    </location>
</feature>
<dbReference type="Proteomes" id="UP000269793">
    <property type="component" value="Chromosome I"/>
</dbReference>
<gene>
    <name evidence="11" type="primary">alg9</name>
    <name evidence="11" type="ORF">DNF11_0227</name>
</gene>
<dbReference type="InterPro" id="IPR005599">
    <property type="entry name" value="GPI_mannosylTrfase"/>
</dbReference>
<reference evidence="11 12" key="1">
    <citation type="submission" date="2018-10" db="EMBL/GenBank/DDBJ databases">
        <title>Complete genome sequence of Malassezia restricta CBS 7877.</title>
        <authorList>
            <person name="Morand S.C."/>
            <person name="Bertignac M."/>
            <person name="Iltis A."/>
            <person name="Kolder I."/>
            <person name="Pirovano W."/>
            <person name="Jourdain R."/>
            <person name="Clavaud C."/>
        </authorList>
    </citation>
    <scope>NUCLEOTIDE SEQUENCE [LARGE SCALE GENOMIC DNA]</scope>
    <source>
        <strain evidence="11 12">CBS 7877</strain>
    </source>
</reference>
<comment type="subcellular location">
    <subcellularLocation>
        <location evidence="1 10">Endoplasmic reticulum membrane</location>
        <topology evidence="1 10">Multi-pass membrane protein</topology>
    </subcellularLocation>
</comment>
<protein>
    <recommendedName>
        <fullName evidence="10">Mannosyltransferase</fullName>
        <ecNumber evidence="10">2.4.1.-</ecNumber>
    </recommendedName>
</protein>
<evidence type="ECO:0000256" key="8">
    <source>
        <dbReference type="ARBA" id="ARBA00022989"/>
    </source>
</evidence>
<feature type="transmembrane region" description="Helical" evidence="10">
    <location>
        <begin position="383"/>
        <end position="403"/>
    </location>
</feature>
<name>A0A3G2S4T0_MALR7</name>
<keyword evidence="9 10" id="KW-0472">Membrane</keyword>
<keyword evidence="12" id="KW-1185">Reference proteome</keyword>
<evidence type="ECO:0000256" key="10">
    <source>
        <dbReference type="RuleBase" id="RU363075"/>
    </source>
</evidence>
<keyword evidence="7 10" id="KW-0256">Endoplasmic reticulum</keyword>
<dbReference type="AlphaFoldDB" id="A0A3G2S4T0"/>
<dbReference type="STRING" id="425264.A0A3G2S4T0"/>
<evidence type="ECO:0000256" key="1">
    <source>
        <dbReference type="ARBA" id="ARBA00004477"/>
    </source>
</evidence>
<evidence type="ECO:0000256" key="2">
    <source>
        <dbReference type="ARBA" id="ARBA00004922"/>
    </source>
</evidence>
<feature type="transmembrane region" description="Helical" evidence="10">
    <location>
        <begin position="20"/>
        <end position="38"/>
    </location>
</feature>
<evidence type="ECO:0000256" key="4">
    <source>
        <dbReference type="ARBA" id="ARBA00022676"/>
    </source>
</evidence>
<dbReference type="PANTHER" id="PTHR22760">
    <property type="entry name" value="GLYCOSYLTRANSFERASE"/>
    <property type="match status" value="1"/>
</dbReference>
<accession>A0A3G2S4T0</accession>
<keyword evidence="4 10" id="KW-0328">Glycosyltransferase</keyword>
<keyword evidence="5 11" id="KW-0808">Transferase</keyword>
<comment type="pathway">
    <text evidence="2">Protein modification; protein glycosylation.</text>
</comment>